<reference evidence="2" key="3">
    <citation type="submission" date="2025-08" db="UniProtKB">
        <authorList>
            <consortium name="RefSeq"/>
        </authorList>
    </citation>
    <scope>IDENTIFICATION</scope>
    <source>
        <strain evidence="2">NI907</strain>
    </source>
</reference>
<organism evidence="1 2">
    <name type="scientific">Pyricularia grisea</name>
    <name type="common">Crabgrass-specific blast fungus</name>
    <name type="synonym">Magnaporthe grisea</name>
    <dbReference type="NCBI Taxonomy" id="148305"/>
    <lineage>
        <taxon>Eukaryota</taxon>
        <taxon>Fungi</taxon>
        <taxon>Dikarya</taxon>
        <taxon>Ascomycota</taxon>
        <taxon>Pezizomycotina</taxon>
        <taxon>Sordariomycetes</taxon>
        <taxon>Sordariomycetidae</taxon>
        <taxon>Magnaporthales</taxon>
        <taxon>Pyriculariaceae</taxon>
        <taxon>Pyricularia</taxon>
    </lineage>
</organism>
<dbReference type="KEGG" id="pgri:PgNI_03317"/>
<reference evidence="2" key="1">
    <citation type="journal article" date="2019" name="Mol. Biol. Evol.">
        <title>Blast fungal genomes show frequent chromosomal changes, gene gains and losses, and effector gene turnover.</title>
        <authorList>
            <person name="Gomez Luciano L.B."/>
            <person name="Jason Tsai I."/>
            <person name="Chuma I."/>
            <person name="Tosa Y."/>
            <person name="Chen Y.H."/>
            <person name="Li J.Y."/>
            <person name="Li M.Y."/>
            <person name="Jade Lu M.Y."/>
            <person name="Nakayashiki H."/>
            <person name="Li W.H."/>
        </authorList>
    </citation>
    <scope>NUCLEOTIDE SEQUENCE</scope>
    <source>
        <strain evidence="2">NI907</strain>
    </source>
</reference>
<protein>
    <submittedName>
        <fullName evidence="2">Uncharacterized protein</fullName>
    </submittedName>
</protein>
<evidence type="ECO:0000313" key="2">
    <source>
        <dbReference type="RefSeq" id="XP_030983870.1"/>
    </source>
</evidence>
<dbReference type="AlphaFoldDB" id="A0A6P8B9J2"/>
<dbReference type="Proteomes" id="UP000515153">
    <property type="component" value="Unplaced"/>
</dbReference>
<sequence>MNGMSKGDWSYNKQLPCKYCDLERARNSWGPASSFPIVPRQTDLSICL</sequence>
<dbReference type="GeneID" id="41958282"/>
<keyword evidence="1" id="KW-1185">Reference proteome</keyword>
<accession>A0A6P8B9J2</accession>
<dbReference type="RefSeq" id="XP_030983870.1">
    <property type="nucleotide sequence ID" value="XM_031123372.1"/>
</dbReference>
<proteinExistence type="predicted"/>
<evidence type="ECO:0000313" key="1">
    <source>
        <dbReference type="Proteomes" id="UP000515153"/>
    </source>
</evidence>
<gene>
    <name evidence="2" type="ORF">PgNI_03317</name>
</gene>
<name>A0A6P8B9J2_PYRGI</name>
<reference evidence="2" key="2">
    <citation type="submission" date="2019-10" db="EMBL/GenBank/DDBJ databases">
        <authorList>
            <consortium name="NCBI Genome Project"/>
        </authorList>
    </citation>
    <scope>NUCLEOTIDE SEQUENCE</scope>
    <source>
        <strain evidence="2">NI907</strain>
    </source>
</reference>